<dbReference type="EMBL" id="GL349455">
    <property type="protein sequence ID" value="KNC49419.1"/>
    <property type="molecule type" value="Genomic_DNA"/>
</dbReference>
<dbReference type="OMA" id="CRELTHI"/>
<dbReference type="InterPro" id="IPR047201">
    <property type="entry name" value="ERI-1_3'hExo-like"/>
</dbReference>
<dbReference type="GeneID" id="25564845"/>
<gene>
    <name evidence="5" type="ORF">AMSG_05423</name>
</gene>
<evidence type="ECO:0000313" key="5">
    <source>
        <dbReference type="EMBL" id="KNC49419.1"/>
    </source>
</evidence>
<dbReference type="SUPFAM" id="SSF53098">
    <property type="entry name" value="Ribonuclease H-like"/>
    <property type="match status" value="1"/>
</dbReference>
<dbReference type="STRING" id="461836.A0A0L0DAN5"/>
<sequence length="206" mass="22463">MAAATAAERLEYVLVVDFEATCDDDRTFGPQEIIELPVVFVKMAGDGDGDGGPQIVDEFHRYIRPTSVPQLTRFCTELTGIKQETVDAGMTIDEALDGLAEKIDEVLGAELAGESTRWAFCTCGDWDLKTMLPKEVRNKELRLAPALAAGVESWINIKHVYSAATGSRARGMKGMLDAVGLELVGRHHSGIDDARNIAALLIELWE</sequence>
<dbReference type="AlphaFoldDB" id="A0A0L0DAN5"/>
<keyword evidence="2" id="KW-0378">Hydrolase</keyword>
<dbReference type="Pfam" id="PF00929">
    <property type="entry name" value="RNase_T"/>
    <property type="match status" value="1"/>
</dbReference>
<evidence type="ECO:0000256" key="2">
    <source>
        <dbReference type="ARBA" id="ARBA00022801"/>
    </source>
</evidence>
<accession>A0A0L0DAN5</accession>
<evidence type="ECO:0000256" key="3">
    <source>
        <dbReference type="ARBA" id="ARBA00022839"/>
    </source>
</evidence>
<dbReference type="CDD" id="cd06133">
    <property type="entry name" value="ERI-1_3'hExo_like"/>
    <property type="match status" value="1"/>
</dbReference>
<dbReference type="RefSeq" id="XP_013757843.1">
    <property type="nucleotide sequence ID" value="XM_013902389.1"/>
</dbReference>
<organism evidence="5 6">
    <name type="scientific">Thecamonas trahens ATCC 50062</name>
    <dbReference type="NCBI Taxonomy" id="461836"/>
    <lineage>
        <taxon>Eukaryota</taxon>
        <taxon>Apusozoa</taxon>
        <taxon>Apusomonadida</taxon>
        <taxon>Apusomonadidae</taxon>
        <taxon>Thecamonas</taxon>
    </lineage>
</organism>
<reference evidence="5 6" key="1">
    <citation type="submission" date="2010-05" db="EMBL/GenBank/DDBJ databases">
        <title>The Genome Sequence of Thecamonas trahens ATCC 50062.</title>
        <authorList>
            <consortium name="The Broad Institute Genome Sequencing Platform"/>
            <person name="Russ C."/>
            <person name="Cuomo C."/>
            <person name="Shea T."/>
            <person name="Young S.K."/>
            <person name="Zeng Q."/>
            <person name="Koehrsen M."/>
            <person name="Haas B."/>
            <person name="Borodovsky M."/>
            <person name="Guigo R."/>
            <person name="Alvarado L."/>
            <person name="Berlin A."/>
            <person name="Bochicchio J."/>
            <person name="Borenstein D."/>
            <person name="Chapman S."/>
            <person name="Chen Z."/>
            <person name="Freedman E."/>
            <person name="Gellesch M."/>
            <person name="Goldberg J."/>
            <person name="Griggs A."/>
            <person name="Gujja S."/>
            <person name="Heilman E."/>
            <person name="Heiman D."/>
            <person name="Hepburn T."/>
            <person name="Howarth C."/>
            <person name="Jen D."/>
            <person name="Larson L."/>
            <person name="Mehta T."/>
            <person name="Park D."/>
            <person name="Pearson M."/>
            <person name="Roberts A."/>
            <person name="Saif S."/>
            <person name="Shenoy N."/>
            <person name="Sisk P."/>
            <person name="Stolte C."/>
            <person name="Sykes S."/>
            <person name="Thomson T."/>
            <person name="Walk T."/>
            <person name="White J."/>
            <person name="Yandava C."/>
            <person name="Burger G."/>
            <person name="Gray M.W."/>
            <person name="Holland P.W.H."/>
            <person name="King N."/>
            <person name="Lang F.B.F."/>
            <person name="Roger A.J."/>
            <person name="Ruiz-Trillo I."/>
            <person name="Lander E."/>
            <person name="Nusbaum C."/>
        </authorList>
    </citation>
    <scope>NUCLEOTIDE SEQUENCE [LARGE SCALE GENOMIC DNA]</scope>
    <source>
        <strain evidence="5 6">ATCC 50062</strain>
    </source>
</reference>
<dbReference type="InterPro" id="IPR013520">
    <property type="entry name" value="Ribonucl_H"/>
</dbReference>
<feature type="domain" description="Exonuclease" evidence="4">
    <location>
        <begin position="12"/>
        <end position="206"/>
    </location>
</feature>
<dbReference type="OrthoDB" id="448399at2759"/>
<dbReference type="PANTHER" id="PTHR23044:SF61">
    <property type="entry name" value="3'-5' EXORIBONUCLEASE 1-RELATED"/>
    <property type="match status" value="1"/>
</dbReference>
<keyword evidence="1" id="KW-0540">Nuclease</keyword>
<keyword evidence="6" id="KW-1185">Reference proteome</keyword>
<protein>
    <submittedName>
        <fullName evidence="5">ERI1 exoribonuclease 3</fullName>
    </submittedName>
</protein>
<dbReference type="Proteomes" id="UP000054408">
    <property type="component" value="Unassembled WGS sequence"/>
</dbReference>
<dbReference type="eggNOG" id="KOG0542">
    <property type="taxonomic scope" value="Eukaryota"/>
</dbReference>
<dbReference type="GO" id="GO:0003676">
    <property type="term" value="F:nucleic acid binding"/>
    <property type="evidence" value="ECO:0007669"/>
    <property type="project" value="InterPro"/>
</dbReference>
<dbReference type="PANTHER" id="PTHR23044">
    <property type="entry name" value="3'-5' EXONUCLEASE ERI1-RELATED"/>
    <property type="match status" value="1"/>
</dbReference>
<dbReference type="InterPro" id="IPR036397">
    <property type="entry name" value="RNaseH_sf"/>
</dbReference>
<proteinExistence type="predicted"/>
<evidence type="ECO:0000256" key="1">
    <source>
        <dbReference type="ARBA" id="ARBA00022722"/>
    </source>
</evidence>
<dbReference type="InterPro" id="IPR012337">
    <property type="entry name" value="RNaseH-like_sf"/>
</dbReference>
<evidence type="ECO:0000259" key="4">
    <source>
        <dbReference type="SMART" id="SM00479"/>
    </source>
</evidence>
<dbReference type="InterPro" id="IPR051274">
    <property type="entry name" value="3-5_Exoribonuclease"/>
</dbReference>
<evidence type="ECO:0000313" key="6">
    <source>
        <dbReference type="Proteomes" id="UP000054408"/>
    </source>
</evidence>
<dbReference type="Gene3D" id="3.30.420.10">
    <property type="entry name" value="Ribonuclease H-like superfamily/Ribonuclease H"/>
    <property type="match status" value="1"/>
</dbReference>
<dbReference type="SMART" id="SM00479">
    <property type="entry name" value="EXOIII"/>
    <property type="match status" value="1"/>
</dbReference>
<keyword evidence="3" id="KW-0269">Exonuclease</keyword>
<dbReference type="GO" id="GO:0000175">
    <property type="term" value="F:3'-5'-RNA exonuclease activity"/>
    <property type="evidence" value="ECO:0007669"/>
    <property type="project" value="InterPro"/>
</dbReference>
<name>A0A0L0DAN5_THETB</name>